<accession>M7P244</accession>
<dbReference type="eggNOG" id="ENOG50330IN">
    <property type="taxonomic scope" value="Bacteria"/>
</dbReference>
<feature type="region of interest" description="Disordered" evidence="1">
    <location>
        <begin position="48"/>
        <end position="70"/>
    </location>
</feature>
<organism evidence="3 4">
    <name type="scientific">Methylophaga lonarensis MPL</name>
    <dbReference type="NCBI Taxonomy" id="1286106"/>
    <lineage>
        <taxon>Bacteria</taxon>
        <taxon>Pseudomonadati</taxon>
        <taxon>Pseudomonadota</taxon>
        <taxon>Gammaproteobacteria</taxon>
        <taxon>Thiotrichales</taxon>
        <taxon>Piscirickettsiaceae</taxon>
        <taxon>Methylophaga</taxon>
    </lineage>
</organism>
<feature type="transmembrane region" description="Helical" evidence="2">
    <location>
        <begin position="20"/>
        <end position="41"/>
    </location>
</feature>
<sequence length="70" mass="8354">MSKLAEYFHTDWANMTATDWFGLLLTIVIFILMFGMYFWALRPKNKEKLESHRTMPLHDDETEAENKDGR</sequence>
<evidence type="ECO:0000256" key="2">
    <source>
        <dbReference type="SAM" id="Phobius"/>
    </source>
</evidence>
<comment type="caution">
    <text evidence="3">The sequence shown here is derived from an EMBL/GenBank/DDBJ whole genome shotgun (WGS) entry which is preliminary data.</text>
</comment>
<dbReference type="EMBL" id="APHR01000020">
    <property type="protein sequence ID" value="EMR13552.1"/>
    <property type="molecule type" value="Genomic_DNA"/>
</dbReference>
<keyword evidence="2" id="KW-0812">Transmembrane</keyword>
<dbReference type="RefSeq" id="WP_009725920.1">
    <property type="nucleotide sequence ID" value="NZ_APHR01000020.1"/>
</dbReference>
<proteinExistence type="predicted"/>
<reference evidence="3 4" key="1">
    <citation type="journal article" date="2013" name="Genome Announc.">
        <title>Draft Genome Sequence of Methylophaga lonarensis MPLT, a Haloalkaliphilic (Non-Methane-Utilizing) Methylotroph.</title>
        <authorList>
            <person name="Shetty S.A."/>
            <person name="Marathe N.P."/>
            <person name="Munot H."/>
            <person name="Antony C.P."/>
            <person name="Dhotre D.P."/>
            <person name="Murrell J.C."/>
            <person name="Shouche Y.S."/>
        </authorList>
    </citation>
    <scope>NUCLEOTIDE SEQUENCE [LARGE SCALE GENOMIC DNA]</scope>
    <source>
        <strain evidence="3 4">MPL</strain>
    </source>
</reference>
<dbReference type="STRING" id="1286106.MPL1_04512"/>
<dbReference type="InterPro" id="IPR008621">
    <property type="entry name" value="Cbb3-typ_cyt_oxidase_comp"/>
</dbReference>
<keyword evidence="2" id="KW-1133">Transmembrane helix</keyword>
<name>M7P244_9GAMM</name>
<dbReference type="Pfam" id="PF05545">
    <property type="entry name" value="FixQ"/>
    <property type="match status" value="1"/>
</dbReference>
<dbReference type="PATRIC" id="fig|1286106.3.peg.906"/>
<dbReference type="Proteomes" id="UP000012019">
    <property type="component" value="Unassembled WGS sequence"/>
</dbReference>
<keyword evidence="4" id="KW-1185">Reference proteome</keyword>
<evidence type="ECO:0000256" key="1">
    <source>
        <dbReference type="SAM" id="MobiDB-lite"/>
    </source>
</evidence>
<keyword evidence="2" id="KW-0472">Membrane</keyword>
<evidence type="ECO:0000313" key="3">
    <source>
        <dbReference type="EMBL" id="EMR13552.1"/>
    </source>
</evidence>
<gene>
    <name evidence="3" type="ORF">MPL1_04512</name>
</gene>
<evidence type="ECO:0000313" key="4">
    <source>
        <dbReference type="Proteomes" id="UP000012019"/>
    </source>
</evidence>
<protein>
    <submittedName>
        <fullName evidence="3">Cbb3-type cytochrome oxidase component FixQ</fullName>
    </submittedName>
</protein>
<dbReference type="AlphaFoldDB" id="M7P244"/>